<keyword evidence="2" id="KW-1185">Reference proteome</keyword>
<sequence length="155" mass="17925">MGKFWATNWLTISTSSAGRKIRRYYPGNKISPPFTISVVPESTGHHREKLGLAHLEIWCTFQRTVPNKWRDPSWSAPSSRLSTKRTLHLHQDFCHPPNMLPITGVASIKQSIWRKISVDIGRKTPIGTRTPKKLWYPFCFSDMGQHEHNFLTKNK</sequence>
<evidence type="ECO:0000313" key="1">
    <source>
        <dbReference type="EMBL" id="CAB0007623.1"/>
    </source>
</evidence>
<evidence type="ECO:0000313" key="2">
    <source>
        <dbReference type="Proteomes" id="UP000479000"/>
    </source>
</evidence>
<protein>
    <submittedName>
        <fullName evidence="1">Uncharacterized protein</fullName>
    </submittedName>
</protein>
<gene>
    <name evidence="1" type="ORF">NTEN_LOCUS12895</name>
</gene>
<dbReference type="EMBL" id="CADCXU010019155">
    <property type="protein sequence ID" value="CAB0007623.1"/>
    <property type="molecule type" value="Genomic_DNA"/>
</dbReference>
<proteinExistence type="predicted"/>
<organism evidence="1 2">
    <name type="scientific">Nesidiocoris tenuis</name>
    <dbReference type="NCBI Taxonomy" id="355587"/>
    <lineage>
        <taxon>Eukaryota</taxon>
        <taxon>Metazoa</taxon>
        <taxon>Ecdysozoa</taxon>
        <taxon>Arthropoda</taxon>
        <taxon>Hexapoda</taxon>
        <taxon>Insecta</taxon>
        <taxon>Pterygota</taxon>
        <taxon>Neoptera</taxon>
        <taxon>Paraneoptera</taxon>
        <taxon>Hemiptera</taxon>
        <taxon>Heteroptera</taxon>
        <taxon>Panheteroptera</taxon>
        <taxon>Cimicomorpha</taxon>
        <taxon>Miridae</taxon>
        <taxon>Dicyphina</taxon>
        <taxon>Nesidiocoris</taxon>
    </lineage>
</organism>
<reference evidence="1 2" key="1">
    <citation type="submission" date="2020-02" db="EMBL/GenBank/DDBJ databases">
        <authorList>
            <person name="Ferguson B K."/>
        </authorList>
    </citation>
    <scope>NUCLEOTIDE SEQUENCE [LARGE SCALE GENOMIC DNA]</scope>
</reference>
<name>A0A6H5GX44_9HEMI</name>
<dbReference type="Proteomes" id="UP000479000">
    <property type="component" value="Unassembled WGS sequence"/>
</dbReference>
<accession>A0A6H5GX44</accession>
<dbReference type="OrthoDB" id="5958224at2759"/>
<dbReference type="AlphaFoldDB" id="A0A6H5GX44"/>